<organism evidence="1 2">
    <name type="scientific">Dendrobium catenatum</name>
    <dbReference type="NCBI Taxonomy" id="906689"/>
    <lineage>
        <taxon>Eukaryota</taxon>
        <taxon>Viridiplantae</taxon>
        <taxon>Streptophyta</taxon>
        <taxon>Embryophyta</taxon>
        <taxon>Tracheophyta</taxon>
        <taxon>Spermatophyta</taxon>
        <taxon>Magnoliopsida</taxon>
        <taxon>Liliopsida</taxon>
        <taxon>Asparagales</taxon>
        <taxon>Orchidaceae</taxon>
        <taxon>Epidendroideae</taxon>
        <taxon>Malaxideae</taxon>
        <taxon>Dendrobiinae</taxon>
        <taxon>Dendrobium</taxon>
    </lineage>
</organism>
<dbReference type="EMBL" id="KZ501954">
    <property type="protein sequence ID" value="PKU86015.1"/>
    <property type="molecule type" value="Genomic_DNA"/>
</dbReference>
<sequence length="68" mass="7717">MAGFESVVGSISSVRSVMEPEQVTKDSLHGDYVLEDPESQHIYICKNEGINRLLCILNHIFFNFEILC</sequence>
<gene>
    <name evidence="1" type="ORF">MA16_Dca001846</name>
</gene>
<accession>A0A2I0XDN7</accession>
<name>A0A2I0XDN7_9ASPA</name>
<proteinExistence type="predicted"/>
<protein>
    <submittedName>
        <fullName evidence="1">Uncharacterized protein</fullName>
    </submittedName>
</protein>
<evidence type="ECO:0000313" key="2">
    <source>
        <dbReference type="Proteomes" id="UP000233837"/>
    </source>
</evidence>
<reference evidence="1 2" key="2">
    <citation type="journal article" date="2017" name="Nature">
        <title>The Apostasia genome and the evolution of orchids.</title>
        <authorList>
            <person name="Zhang G.Q."/>
            <person name="Liu K.W."/>
            <person name="Li Z."/>
            <person name="Lohaus R."/>
            <person name="Hsiao Y.Y."/>
            <person name="Niu S.C."/>
            <person name="Wang J.Y."/>
            <person name="Lin Y.C."/>
            <person name="Xu Q."/>
            <person name="Chen L.J."/>
            <person name="Yoshida K."/>
            <person name="Fujiwara S."/>
            <person name="Wang Z.W."/>
            <person name="Zhang Y.Q."/>
            <person name="Mitsuda N."/>
            <person name="Wang M."/>
            <person name="Liu G.H."/>
            <person name="Pecoraro L."/>
            <person name="Huang H.X."/>
            <person name="Xiao X.J."/>
            <person name="Lin M."/>
            <person name="Wu X.Y."/>
            <person name="Wu W.L."/>
            <person name="Chen Y.Y."/>
            <person name="Chang S.B."/>
            <person name="Sakamoto S."/>
            <person name="Ohme-Takagi M."/>
            <person name="Yagi M."/>
            <person name="Zeng S.J."/>
            <person name="Shen C.Y."/>
            <person name="Yeh C.M."/>
            <person name="Luo Y.B."/>
            <person name="Tsai W.C."/>
            <person name="Van de Peer Y."/>
            <person name="Liu Z.J."/>
        </authorList>
    </citation>
    <scope>NUCLEOTIDE SEQUENCE [LARGE SCALE GENOMIC DNA]</scope>
    <source>
        <tissue evidence="1">The whole plant</tissue>
    </source>
</reference>
<keyword evidence="2" id="KW-1185">Reference proteome</keyword>
<reference evidence="1 2" key="1">
    <citation type="journal article" date="2016" name="Sci. Rep.">
        <title>The Dendrobium catenatum Lindl. genome sequence provides insights into polysaccharide synthase, floral development and adaptive evolution.</title>
        <authorList>
            <person name="Zhang G.Q."/>
            <person name="Xu Q."/>
            <person name="Bian C."/>
            <person name="Tsai W.C."/>
            <person name="Yeh C.M."/>
            <person name="Liu K.W."/>
            <person name="Yoshida K."/>
            <person name="Zhang L.S."/>
            <person name="Chang S.B."/>
            <person name="Chen F."/>
            <person name="Shi Y."/>
            <person name="Su Y.Y."/>
            <person name="Zhang Y.Q."/>
            <person name="Chen L.J."/>
            <person name="Yin Y."/>
            <person name="Lin M."/>
            <person name="Huang H."/>
            <person name="Deng H."/>
            <person name="Wang Z.W."/>
            <person name="Zhu S.L."/>
            <person name="Zhao X."/>
            <person name="Deng C."/>
            <person name="Niu S.C."/>
            <person name="Huang J."/>
            <person name="Wang M."/>
            <person name="Liu G.H."/>
            <person name="Yang H.J."/>
            <person name="Xiao X.J."/>
            <person name="Hsiao Y.Y."/>
            <person name="Wu W.L."/>
            <person name="Chen Y.Y."/>
            <person name="Mitsuda N."/>
            <person name="Ohme-Takagi M."/>
            <person name="Luo Y.B."/>
            <person name="Van de Peer Y."/>
            <person name="Liu Z.J."/>
        </authorList>
    </citation>
    <scope>NUCLEOTIDE SEQUENCE [LARGE SCALE GENOMIC DNA]</scope>
    <source>
        <tissue evidence="1">The whole plant</tissue>
    </source>
</reference>
<dbReference type="Proteomes" id="UP000233837">
    <property type="component" value="Unassembled WGS sequence"/>
</dbReference>
<dbReference type="AlphaFoldDB" id="A0A2I0XDN7"/>
<evidence type="ECO:0000313" key="1">
    <source>
        <dbReference type="EMBL" id="PKU86015.1"/>
    </source>
</evidence>